<keyword evidence="8" id="KW-1185">Reference proteome</keyword>
<dbReference type="PANTHER" id="PTHR30154">
    <property type="entry name" value="LEUCINE-RESPONSIVE REGULATORY PROTEIN"/>
    <property type="match status" value="1"/>
</dbReference>
<dbReference type="PRINTS" id="PR00033">
    <property type="entry name" value="HTHASNC"/>
</dbReference>
<evidence type="ECO:0000256" key="2">
    <source>
        <dbReference type="ARBA" id="ARBA00023125"/>
    </source>
</evidence>
<feature type="domain" description="HTH asnC-type" evidence="6">
    <location>
        <begin position="9"/>
        <end position="78"/>
    </location>
</feature>
<evidence type="ECO:0000256" key="4">
    <source>
        <dbReference type="ARBA" id="ARBA00023163"/>
    </source>
</evidence>
<dbReference type="InterPro" id="IPR011991">
    <property type="entry name" value="ArsR-like_HTH"/>
</dbReference>
<evidence type="ECO:0000313" key="8">
    <source>
        <dbReference type="Proteomes" id="UP001339883"/>
    </source>
</evidence>
<dbReference type="InterPro" id="IPR036390">
    <property type="entry name" value="WH_DNA-bd_sf"/>
</dbReference>
<dbReference type="Pfam" id="PF13412">
    <property type="entry name" value="HTH_24"/>
    <property type="match status" value="1"/>
</dbReference>
<name>A0ABU6DRV8_9GAMM</name>
<reference evidence="7 8" key="1">
    <citation type="submission" date="2019-08" db="EMBL/GenBank/DDBJ databases">
        <title>Five species of Acinetobacter isolated from floral nectar and animal pollinators.</title>
        <authorList>
            <person name="Hendry T.A."/>
        </authorList>
    </citation>
    <scope>NUCLEOTIDE SEQUENCE [LARGE SCALE GENOMIC DNA]</scope>
    <source>
        <strain evidence="7 8">MD18.27</strain>
    </source>
</reference>
<dbReference type="SUPFAM" id="SSF46785">
    <property type="entry name" value="Winged helix' DNA-binding domain"/>
    <property type="match status" value="1"/>
</dbReference>
<dbReference type="InterPro" id="IPR036388">
    <property type="entry name" value="WH-like_DNA-bd_sf"/>
</dbReference>
<dbReference type="Proteomes" id="UP001339883">
    <property type="component" value="Unassembled WGS sequence"/>
</dbReference>
<keyword evidence="4" id="KW-0804">Transcription</keyword>
<keyword evidence="3" id="KW-0010">Activator</keyword>
<dbReference type="Gene3D" id="1.10.10.10">
    <property type="entry name" value="Winged helix-like DNA-binding domain superfamily/Winged helix DNA-binding domain"/>
    <property type="match status" value="1"/>
</dbReference>
<comment type="caution">
    <text evidence="7">The sequence shown here is derived from an EMBL/GenBank/DDBJ whole genome shotgun (WGS) entry which is preliminary data.</text>
</comment>
<dbReference type="EMBL" id="VTDN01000001">
    <property type="protein sequence ID" value="MEB5475623.1"/>
    <property type="molecule type" value="Genomic_DNA"/>
</dbReference>
<dbReference type="InterPro" id="IPR019887">
    <property type="entry name" value="Tscrpt_reg_AsnC/Lrp_C"/>
</dbReference>
<evidence type="ECO:0000256" key="5">
    <source>
        <dbReference type="ARBA" id="ARBA00039227"/>
    </source>
</evidence>
<dbReference type="Pfam" id="PF01037">
    <property type="entry name" value="AsnC_trans_reg"/>
    <property type="match status" value="1"/>
</dbReference>
<evidence type="ECO:0000313" key="7">
    <source>
        <dbReference type="EMBL" id="MEB5475623.1"/>
    </source>
</evidence>
<sequence length="158" mass="17744">MSDVGLNQLSNLDLKIMRALQENGRLTNAELAKIVGISSSSCWKHTQHLFAIGAIVDIRAIINPMMVQKETVVLVGVVLDRSTPDSFEEFEAHVKKLPNVLECYLVAGEVDYFLKLRVKDLAEFNRFHSEKVIALPGVRQVRTFFVLNEVITDGLLSF</sequence>
<dbReference type="RefSeq" id="WP_195771074.1">
    <property type="nucleotide sequence ID" value="NZ_VTDN01000001.1"/>
</dbReference>
<protein>
    <recommendedName>
        <fullName evidence="5">Leucine-responsive regulatory protein</fullName>
    </recommendedName>
</protein>
<dbReference type="InterPro" id="IPR011008">
    <property type="entry name" value="Dimeric_a/b-barrel"/>
</dbReference>
<dbReference type="SMART" id="SM00344">
    <property type="entry name" value="HTH_ASNC"/>
    <property type="match status" value="1"/>
</dbReference>
<organism evidence="7 8">
    <name type="scientific">Acinetobacter pollinis</name>
    <dbReference type="NCBI Taxonomy" id="2605270"/>
    <lineage>
        <taxon>Bacteria</taxon>
        <taxon>Pseudomonadati</taxon>
        <taxon>Pseudomonadota</taxon>
        <taxon>Gammaproteobacteria</taxon>
        <taxon>Moraxellales</taxon>
        <taxon>Moraxellaceae</taxon>
        <taxon>Acinetobacter</taxon>
    </lineage>
</organism>
<dbReference type="Gene3D" id="3.30.70.920">
    <property type="match status" value="1"/>
</dbReference>
<keyword evidence="1" id="KW-0805">Transcription regulation</keyword>
<proteinExistence type="predicted"/>
<dbReference type="PROSITE" id="PS50956">
    <property type="entry name" value="HTH_ASNC_2"/>
    <property type="match status" value="1"/>
</dbReference>
<dbReference type="SUPFAM" id="SSF54909">
    <property type="entry name" value="Dimeric alpha+beta barrel"/>
    <property type="match status" value="1"/>
</dbReference>
<evidence type="ECO:0000256" key="1">
    <source>
        <dbReference type="ARBA" id="ARBA00023015"/>
    </source>
</evidence>
<gene>
    <name evidence="7" type="ORF">I2F25_00900</name>
</gene>
<dbReference type="InterPro" id="IPR019888">
    <property type="entry name" value="Tscrpt_reg_AsnC-like"/>
</dbReference>
<accession>A0ABU6DRV8</accession>
<evidence type="ECO:0000259" key="6">
    <source>
        <dbReference type="PROSITE" id="PS50956"/>
    </source>
</evidence>
<keyword evidence="2" id="KW-0238">DNA-binding</keyword>
<dbReference type="CDD" id="cd00090">
    <property type="entry name" value="HTH_ARSR"/>
    <property type="match status" value="1"/>
</dbReference>
<dbReference type="InterPro" id="IPR000485">
    <property type="entry name" value="AsnC-type_HTH_dom"/>
</dbReference>
<evidence type="ECO:0000256" key="3">
    <source>
        <dbReference type="ARBA" id="ARBA00023159"/>
    </source>
</evidence>
<dbReference type="PANTHER" id="PTHR30154:SF0">
    <property type="entry name" value="LEUCINE-RESPONSIVE REGULATORY PROTEIN"/>
    <property type="match status" value="1"/>
</dbReference>